<dbReference type="Gene3D" id="1.20.810.10">
    <property type="entry name" value="Cytochrome Bc1 Complex, Chain C"/>
    <property type="match status" value="1"/>
</dbReference>
<keyword evidence="4" id="KW-0813">Transport</keyword>
<dbReference type="GO" id="GO:0016491">
    <property type="term" value="F:oxidoreductase activity"/>
    <property type="evidence" value="ECO:0007669"/>
    <property type="project" value="InterPro"/>
</dbReference>
<feature type="transmembrane region" description="Helical" evidence="13">
    <location>
        <begin position="238"/>
        <end position="263"/>
    </location>
</feature>
<feature type="transmembrane region" description="Helical" evidence="13">
    <location>
        <begin position="194"/>
        <end position="218"/>
    </location>
</feature>
<evidence type="ECO:0000256" key="9">
    <source>
        <dbReference type="ARBA" id="ARBA00022982"/>
    </source>
</evidence>
<keyword evidence="10 13" id="KW-1133">Transmembrane helix</keyword>
<feature type="transmembrane region" description="Helical" evidence="13">
    <location>
        <begin position="338"/>
        <end position="358"/>
    </location>
</feature>
<evidence type="ECO:0000256" key="12">
    <source>
        <dbReference type="ARBA" id="ARBA00023136"/>
    </source>
</evidence>
<feature type="transmembrane region" description="Helical" evidence="13">
    <location>
        <begin position="95"/>
        <end position="117"/>
    </location>
</feature>
<name>A0A382HME8_9ZZZZ</name>
<evidence type="ECO:0000313" key="16">
    <source>
        <dbReference type="EMBL" id="SVB88117.1"/>
    </source>
</evidence>
<dbReference type="InterPro" id="IPR036150">
    <property type="entry name" value="Cyt_b/b6_C_sf"/>
</dbReference>
<evidence type="ECO:0000256" key="4">
    <source>
        <dbReference type="ARBA" id="ARBA00022448"/>
    </source>
</evidence>
<evidence type="ECO:0000256" key="6">
    <source>
        <dbReference type="ARBA" id="ARBA00022660"/>
    </source>
</evidence>
<feature type="transmembrane region" description="Helical" evidence="13">
    <location>
        <begin position="129"/>
        <end position="149"/>
    </location>
</feature>
<dbReference type="InterPro" id="IPR005798">
    <property type="entry name" value="Cyt_b/b6_C"/>
</dbReference>
<comment type="cofactor">
    <cofactor evidence="1">
        <name>heme b</name>
        <dbReference type="ChEBI" id="CHEBI:60344"/>
    </cofactor>
</comment>
<dbReference type="InterPro" id="IPR030689">
    <property type="entry name" value="Cytochrome_b"/>
</dbReference>
<keyword evidence="11" id="KW-0408">Iron</keyword>
<feature type="transmembrane region" description="Helical" evidence="13">
    <location>
        <begin position="364"/>
        <end position="387"/>
    </location>
</feature>
<feature type="domain" description="Cytochrome b/b6 N-terminal region profile" evidence="14">
    <location>
        <begin position="14"/>
        <end position="225"/>
    </location>
</feature>
<feature type="domain" description="Cytochrome b/b6 C-terminal region profile" evidence="15">
    <location>
        <begin position="228"/>
        <end position="398"/>
    </location>
</feature>
<proteinExistence type="predicted"/>
<dbReference type="InterPro" id="IPR027387">
    <property type="entry name" value="Cytb/b6-like_sf"/>
</dbReference>
<dbReference type="GO" id="GO:0045275">
    <property type="term" value="C:respiratory chain complex III"/>
    <property type="evidence" value="ECO:0007669"/>
    <property type="project" value="InterPro"/>
</dbReference>
<dbReference type="PROSITE" id="PS51002">
    <property type="entry name" value="CYTB_NTER"/>
    <property type="match status" value="1"/>
</dbReference>
<keyword evidence="6" id="KW-0679">Respiratory chain</keyword>
<dbReference type="PANTHER" id="PTHR19271">
    <property type="entry name" value="CYTOCHROME B"/>
    <property type="match status" value="1"/>
</dbReference>
<accession>A0A382HME8</accession>
<comment type="subcellular location">
    <subcellularLocation>
        <location evidence="2">Membrane</location>
        <topology evidence="2">Multi-pass membrane protein</topology>
    </subcellularLocation>
</comment>
<dbReference type="PROSITE" id="PS51003">
    <property type="entry name" value="CYTB_CTER"/>
    <property type="match status" value="1"/>
</dbReference>
<feature type="transmembrane region" description="Helical" evidence="13">
    <location>
        <begin position="284"/>
        <end position="302"/>
    </location>
</feature>
<dbReference type="SUPFAM" id="SSF81342">
    <property type="entry name" value="Transmembrane di-heme cytochromes"/>
    <property type="match status" value="1"/>
</dbReference>
<evidence type="ECO:0000256" key="2">
    <source>
        <dbReference type="ARBA" id="ARBA00004141"/>
    </source>
</evidence>
<feature type="transmembrane region" description="Helical" evidence="13">
    <location>
        <begin position="155"/>
        <end position="173"/>
    </location>
</feature>
<keyword evidence="8" id="KW-0479">Metal-binding</keyword>
<evidence type="ECO:0000256" key="5">
    <source>
        <dbReference type="ARBA" id="ARBA00022617"/>
    </source>
</evidence>
<dbReference type="InterPro" id="IPR005797">
    <property type="entry name" value="Cyt_b/b6_N"/>
</dbReference>
<dbReference type="GO" id="GO:0046872">
    <property type="term" value="F:metal ion binding"/>
    <property type="evidence" value="ECO:0007669"/>
    <property type="project" value="UniProtKB-KW"/>
</dbReference>
<dbReference type="PIRSF" id="PIRSF038885">
    <property type="entry name" value="COB"/>
    <property type="match status" value="1"/>
</dbReference>
<dbReference type="InterPro" id="IPR016174">
    <property type="entry name" value="Di-haem_cyt_TM"/>
</dbReference>
<reference evidence="16" key="1">
    <citation type="submission" date="2018-05" db="EMBL/GenBank/DDBJ databases">
        <authorList>
            <person name="Lanie J.A."/>
            <person name="Ng W.-L."/>
            <person name="Kazmierczak K.M."/>
            <person name="Andrzejewski T.M."/>
            <person name="Davidsen T.M."/>
            <person name="Wayne K.J."/>
            <person name="Tettelin H."/>
            <person name="Glass J.I."/>
            <person name="Rusch D."/>
            <person name="Podicherti R."/>
            <person name="Tsui H.-C.T."/>
            <person name="Winkler M.E."/>
        </authorList>
    </citation>
    <scope>NUCLEOTIDE SEQUENCE</scope>
</reference>
<dbReference type="EMBL" id="UINC01061973">
    <property type="protein sequence ID" value="SVB88117.1"/>
    <property type="molecule type" value="Genomic_DNA"/>
</dbReference>
<evidence type="ECO:0000256" key="3">
    <source>
        <dbReference type="ARBA" id="ARBA00013531"/>
    </source>
</evidence>
<dbReference type="GO" id="GO:0006122">
    <property type="term" value="P:mitochondrial electron transport, ubiquinol to cytochrome c"/>
    <property type="evidence" value="ECO:0007669"/>
    <property type="project" value="TreeGrafter"/>
</dbReference>
<dbReference type="InterPro" id="IPR048259">
    <property type="entry name" value="Cytochrome_b_N_euk/bac"/>
</dbReference>
<dbReference type="SUPFAM" id="SSF81648">
    <property type="entry name" value="a domain/subunit of cytochrome bc1 complex (Ubiquinol-cytochrome c reductase)"/>
    <property type="match status" value="1"/>
</dbReference>
<evidence type="ECO:0000256" key="10">
    <source>
        <dbReference type="ARBA" id="ARBA00022989"/>
    </source>
</evidence>
<dbReference type="PANTHER" id="PTHR19271:SF16">
    <property type="entry name" value="CYTOCHROME B"/>
    <property type="match status" value="1"/>
</dbReference>
<evidence type="ECO:0000259" key="15">
    <source>
        <dbReference type="PROSITE" id="PS51003"/>
    </source>
</evidence>
<protein>
    <recommendedName>
        <fullName evidence="3">Cytochrome b</fullName>
    </recommendedName>
</protein>
<gene>
    <name evidence="16" type="ORF">METZ01_LOCUS240971</name>
</gene>
<feature type="transmembrane region" description="Helical" evidence="13">
    <location>
        <begin position="308"/>
        <end position="326"/>
    </location>
</feature>
<dbReference type="Pfam" id="PF00033">
    <property type="entry name" value="Cytochrome_B"/>
    <property type="match status" value="1"/>
</dbReference>
<evidence type="ECO:0000256" key="11">
    <source>
        <dbReference type="ARBA" id="ARBA00023004"/>
    </source>
</evidence>
<keyword evidence="12 13" id="KW-0472">Membrane</keyword>
<keyword evidence="5" id="KW-0349">Heme</keyword>
<dbReference type="FunFam" id="1.20.810.10:FF:000004">
    <property type="entry name" value="Cytochrome b"/>
    <property type="match status" value="1"/>
</dbReference>
<organism evidence="16">
    <name type="scientific">marine metagenome</name>
    <dbReference type="NCBI Taxonomy" id="408172"/>
    <lineage>
        <taxon>unclassified sequences</taxon>
        <taxon>metagenomes</taxon>
        <taxon>ecological metagenomes</taxon>
    </lineage>
</organism>
<keyword evidence="9" id="KW-0249">Electron transport</keyword>
<dbReference type="AlphaFoldDB" id="A0A382HME8"/>
<evidence type="ECO:0000256" key="13">
    <source>
        <dbReference type="SAM" id="Phobius"/>
    </source>
</evidence>
<dbReference type="CDD" id="cd00284">
    <property type="entry name" value="Cytochrome_b_N"/>
    <property type="match status" value="1"/>
</dbReference>
<dbReference type="GO" id="GO:0005739">
    <property type="term" value="C:mitochondrion"/>
    <property type="evidence" value="ECO:0007669"/>
    <property type="project" value="GOC"/>
</dbReference>
<evidence type="ECO:0000256" key="1">
    <source>
        <dbReference type="ARBA" id="ARBA00001970"/>
    </source>
</evidence>
<dbReference type="InterPro" id="IPR048260">
    <property type="entry name" value="Cytochrome_b_C_euk/bac"/>
</dbReference>
<feature type="transmembrane region" description="Helical" evidence="13">
    <location>
        <begin position="43"/>
        <end position="67"/>
    </location>
</feature>
<keyword evidence="7 13" id="KW-0812">Transmembrane</keyword>
<evidence type="ECO:0000256" key="8">
    <source>
        <dbReference type="ARBA" id="ARBA00022723"/>
    </source>
</evidence>
<dbReference type="Pfam" id="PF00032">
    <property type="entry name" value="Cytochrom_B_C"/>
    <property type="match status" value="1"/>
</dbReference>
<evidence type="ECO:0000259" key="14">
    <source>
        <dbReference type="PROSITE" id="PS51002"/>
    </source>
</evidence>
<evidence type="ECO:0000256" key="7">
    <source>
        <dbReference type="ARBA" id="ARBA00022692"/>
    </source>
</evidence>
<dbReference type="GO" id="GO:0008121">
    <property type="term" value="F:quinol-cytochrome-c reductase activity"/>
    <property type="evidence" value="ECO:0007669"/>
    <property type="project" value="InterPro"/>
</dbReference>
<dbReference type="CDD" id="cd00290">
    <property type="entry name" value="cytochrome_b_C"/>
    <property type="match status" value="1"/>
</dbReference>
<sequence length="419" mass="47778">MSGPSEPKKYKNSFLNWIEFRLPVVSYIEKEYKDYPMPKNCNYFWSFGALATILLVVLIVSGIFLAMNYTPHTDMAFDSVERIMRDVSYGWFLRYLHSNGAAFFFIVVYIHIIRGMYYGSYKYPRELNWILGVFIYLLMMATSFLGYTLPWGQMSYWGATVITNLFSAIPVIGDGLKTWILGDYTVGNATLNRFFALHYVLPFVILGVVGLHVVAVHVHGSNNPVGIDIKSKKDTVSFFPYMIIKDTLAVCVMGVIISVVIFFGPNLMAEVDNYIPANPMATPSHIVANWYLAPFYAILRAIPDKLGGVVLMFAAILILFVLPWLDTSKTRSCNYRPMYKWFMMLFFVNFFILGYVGMKPAEGTYLLIARIGLVYYFGFLLILTPLIGKIEKPKQMPASISDVYSDINLTKSDYQKEDS</sequence>